<dbReference type="SUPFAM" id="SSF48264">
    <property type="entry name" value="Cytochrome P450"/>
    <property type="match status" value="1"/>
</dbReference>
<dbReference type="GO" id="GO:0016712">
    <property type="term" value="F:oxidoreductase activity, acting on paired donors, with incorporation or reduction of molecular oxygen, reduced flavin or flavoprotein as one donor, and incorporation of one atom of oxygen"/>
    <property type="evidence" value="ECO:0007669"/>
    <property type="project" value="TreeGrafter"/>
</dbReference>
<keyword evidence="10 15" id="KW-0560">Oxidoreductase</keyword>
<evidence type="ECO:0000256" key="10">
    <source>
        <dbReference type="ARBA" id="ARBA00023002"/>
    </source>
</evidence>
<proteinExistence type="inferred from homology"/>
<keyword evidence="7 14" id="KW-0479">Metal-binding</keyword>
<reference evidence="17 18" key="1">
    <citation type="submission" date="2015-07" db="EMBL/GenBank/DDBJ databases">
        <title>The genome of Habropoda laboriosa.</title>
        <authorList>
            <person name="Pan H."/>
            <person name="Kapheim K."/>
        </authorList>
    </citation>
    <scope>NUCLEOTIDE SEQUENCE [LARGE SCALE GENOMIC DNA]</scope>
    <source>
        <strain evidence="17">0110345459</strain>
    </source>
</reference>
<gene>
    <name evidence="17" type="ORF">WH47_02539</name>
</gene>
<keyword evidence="9" id="KW-0492">Microsome</keyword>
<dbReference type="Proteomes" id="UP000053825">
    <property type="component" value="Unassembled WGS sequence"/>
</dbReference>
<evidence type="ECO:0000256" key="16">
    <source>
        <dbReference type="SAM" id="SignalP"/>
    </source>
</evidence>
<evidence type="ECO:0000256" key="9">
    <source>
        <dbReference type="ARBA" id="ARBA00022848"/>
    </source>
</evidence>
<dbReference type="InterPro" id="IPR002401">
    <property type="entry name" value="Cyt_P450_E_grp-I"/>
</dbReference>
<dbReference type="PRINTS" id="PR00385">
    <property type="entry name" value="P450"/>
</dbReference>
<evidence type="ECO:0000256" key="3">
    <source>
        <dbReference type="ARBA" id="ARBA00004174"/>
    </source>
</evidence>
<evidence type="ECO:0000256" key="8">
    <source>
        <dbReference type="ARBA" id="ARBA00022824"/>
    </source>
</evidence>
<dbReference type="EMBL" id="KQ414716">
    <property type="protein sequence ID" value="KOC62836.1"/>
    <property type="molecule type" value="Genomic_DNA"/>
</dbReference>
<dbReference type="InterPro" id="IPR017972">
    <property type="entry name" value="Cyt_P450_CS"/>
</dbReference>
<dbReference type="GO" id="GO:0008395">
    <property type="term" value="F:steroid hydroxylase activity"/>
    <property type="evidence" value="ECO:0007669"/>
    <property type="project" value="TreeGrafter"/>
</dbReference>
<feature type="chain" id="PRO_5005574929" evidence="16">
    <location>
        <begin position="24"/>
        <end position="497"/>
    </location>
</feature>
<dbReference type="OrthoDB" id="1055148at2759"/>
<comment type="cofactor">
    <cofactor evidence="1 14">
        <name>heme</name>
        <dbReference type="ChEBI" id="CHEBI:30413"/>
    </cofactor>
</comment>
<feature type="signal peptide" evidence="16">
    <location>
        <begin position="1"/>
        <end position="23"/>
    </location>
</feature>
<dbReference type="InterPro" id="IPR036396">
    <property type="entry name" value="Cyt_P450_sf"/>
</dbReference>
<dbReference type="AlphaFoldDB" id="A0A0L7QWA3"/>
<accession>A0A0L7QWA3</accession>
<dbReference type="InterPro" id="IPR050182">
    <property type="entry name" value="Cytochrome_P450_fam2"/>
</dbReference>
<dbReference type="PANTHER" id="PTHR24300">
    <property type="entry name" value="CYTOCHROME P450 508A4-RELATED"/>
    <property type="match status" value="1"/>
</dbReference>
<evidence type="ECO:0000256" key="12">
    <source>
        <dbReference type="ARBA" id="ARBA00023033"/>
    </source>
</evidence>
<evidence type="ECO:0000256" key="1">
    <source>
        <dbReference type="ARBA" id="ARBA00001971"/>
    </source>
</evidence>
<evidence type="ECO:0000256" key="2">
    <source>
        <dbReference type="ARBA" id="ARBA00003690"/>
    </source>
</evidence>
<evidence type="ECO:0000256" key="15">
    <source>
        <dbReference type="RuleBase" id="RU000461"/>
    </source>
</evidence>
<dbReference type="GO" id="GO:0006082">
    <property type="term" value="P:organic acid metabolic process"/>
    <property type="evidence" value="ECO:0007669"/>
    <property type="project" value="TreeGrafter"/>
</dbReference>
<dbReference type="STRING" id="597456.A0A0L7QWA3"/>
<evidence type="ECO:0000256" key="6">
    <source>
        <dbReference type="ARBA" id="ARBA00022617"/>
    </source>
</evidence>
<dbReference type="PRINTS" id="PR00463">
    <property type="entry name" value="EP450I"/>
</dbReference>
<comment type="function">
    <text evidence="2">May be involved in the metabolism of insect hormones and in the breakdown of synthetic insecticides.</text>
</comment>
<dbReference type="GO" id="GO:0006805">
    <property type="term" value="P:xenobiotic metabolic process"/>
    <property type="evidence" value="ECO:0007669"/>
    <property type="project" value="TreeGrafter"/>
</dbReference>
<dbReference type="GO" id="GO:0020037">
    <property type="term" value="F:heme binding"/>
    <property type="evidence" value="ECO:0007669"/>
    <property type="project" value="InterPro"/>
</dbReference>
<keyword evidence="8" id="KW-0256">Endoplasmic reticulum</keyword>
<feature type="binding site" description="axial binding residue" evidence="14">
    <location>
        <position position="442"/>
    </location>
    <ligand>
        <name>heme</name>
        <dbReference type="ChEBI" id="CHEBI:30413"/>
    </ligand>
    <ligandPart>
        <name>Fe</name>
        <dbReference type="ChEBI" id="CHEBI:18248"/>
    </ligandPart>
</feature>
<comment type="subcellular location">
    <subcellularLocation>
        <location evidence="4">Endoplasmic reticulum membrane</location>
        <topology evidence="4">Peripheral membrane protein</topology>
    </subcellularLocation>
    <subcellularLocation>
        <location evidence="3">Microsome membrane</location>
        <topology evidence="3">Peripheral membrane protein</topology>
    </subcellularLocation>
</comment>
<dbReference type="GO" id="GO:0005506">
    <property type="term" value="F:iron ion binding"/>
    <property type="evidence" value="ECO:0007669"/>
    <property type="project" value="InterPro"/>
</dbReference>
<keyword evidence="13" id="KW-0472">Membrane</keyword>
<dbReference type="PROSITE" id="PS00086">
    <property type="entry name" value="CYTOCHROME_P450"/>
    <property type="match status" value="1"/>
</dbReference>
<evidence type="ECO:0000256" key="7">
    <source>
        <dbReference type="ARBA" id="ARBA00022723"/>
    </source>
</evidence>
<dbReference type="PANTHER" id="PTHR24300:SF376">
    <property type="entry name" value="CYTOCHROME P450 15A1"/>
    <property type="match status" value="1"/>
</dbReference>
<keyword evidence="6 14" id="KW-0349">Heme</keyword>
<dbReference type="Pfam" id="PF00067">
    <property type="entry name" value="p450"/>
    <property type="match status" value="1"/>
</dbReference>
<protein>
    <submittedName>
        <fullName evidence="17">Putative cytochrome P450 305a1</fullName>
    </submittedName>
</protein>
<dbReference type="FunFam" id="1.10.630.10:FF:000238">
    <property type="entry name" value="Cytochrome P450 2A6"/>
    <property type="match status" value="1"/>
</dbReference>
<evidence type="ECO:0000313" key="17">
    <source>
        <dbReference type="EMBL" id="KOC62836.1"/>
    </source>
</evidence>
<evidence type="ECO:0000256" key="14">
    <source>
        <dbReference type="PIRSR" id="PIRSR602401-1"/>
    </source>
</evidence>
<keyword evidence="12 15" id="KW-0503">Monooxygenase</keyword>
<evidence type="ECO:0000313" key="18">
    <source>
        <dbReference type="Proteomes" id="UP000053825"/>
    </source>
</evidence>
<dbReference type="Gene3D" id="1.10.630.10">
    <property type="entry name" value="Cytochrome P450"/>
    <property type="match status" value="1"/>
</dbReference>
<sequence>MWFSILCLVIVLILKILFDRNRSSKFPPGPRGLPVIGNILDIVNLVKQTKYYSGAWCRLAEKYGPVVGLRLGFDEPLIIVSGKAAITEMLNRSEFDGRPNGFLFKFRSGGTRQGILFTDTDVWHSQRRFTLRTLKQFGFGKDAMEHILQHDAISLTNVVVELTKEGAITNIQSVISVAVLSNLWLLIDGTKFDIGMESSKLREAISVLKELTRNSNVSGGIINQFPFLRHLFPKLTGFSVFVERQKRINNFFMEVVSKHKWKETAEGSNFIDAYLQEIETQKTNSSSFFNENQLVYVVKDLFSAGVDTTDNTIGFVIAFLVAYQDVQAKVHEELDNNIGMDVYPSLQDRDRLPYLKAVLAEVSRLANIGPTTIPHRAITDSNLLGFEIKKNYTLLANLKSIHMDKEHWGDPEVFRPERFIDEKGQFINDSWLVPFGLGRRKCLGETLAKNTIFLFMACLFQRLRIMLPLNHPKPCLQGIDGFIVGPPEMDIIAVQRY</sequence>
<name>A0A0L7QWA3_9HYME</name>
<dbReference type="GO" id="GO:0005789">
    <property type="term" value="C:endoplasmic reticulum membrane"/>
    <property type="evidence" value="ECO:0007669"/>
    <property type="project" value="UniProtKB-SubCell"/>
</dbReference>
<evidence type="ECO:0000256" key="13">
    <source>
        <dbReference type="ARBA" id="ARBA00023136"/>
    </source>
</evidence>
<comment type="similarity">
    <text evidence="5 15">Belongs to the cytochrome P450 family.</text>
</comment>
<evidence type="ECO:0000256" key="4">
    <source>
        <dbReference type="ARBA" id="ARBA00004406"/>
    </source>
</evidence>
<keyword evidence="11 14" id="KW-0408">Iron</keyword>
<organism evidence="17 18">
    <name type="scientific">Habropoda laboriosa</name>
    <dbReference type="NCBI Taxonomy" id="597456"/>
    <lineage>
        <taxon>Eukaryota</taxon>
        <taxon>Metazoa</taxon>
        <taxon>Ecdysozoa</taxon>
        <taxon>Arthropoda</taxon>
        <taxon>Hexapoda</taxon>
        <taxon>Insecta</taxon>
        <taxon>Pterygota</taxon>
        <taxon>Neoptera</taxon>
        <taxon>Endopterygota</taxon>
        <taxon>Hymenoptera</taxon>
        <taxon>Apocrita</taxon>
        <taxon>Aculeata</taxon>
        <taxon>Apoidea</taxon>
        <taxon>Anthophila</taxon>
        <taxon>Apidae</taxon>
        <taxon>Habropoda</taxon>
    </lineage>
</organism>
<keyword evidence="16" id="KW-0732">Signal</keyword>
<evidence type="ECO:0000256" key="5">
    <source>
        <dbReference type="ARBA" id="ARBA00010617"/>
    </source>
</evidence>
<evidence type="ECO:0000256" key="11">
    <source>
        <dbReference type="ARBA" id="ARBA00023004"/>
    </source>
</evidence>
<dbReference type="InterPro" id="IPR001128">
    <property type="entry name" value="Cyt_P450"/>
</dbReference>
<keyword evidence="18" id="KW-1185">Reference proteome</keyword>